<comment type="caution">
    <text evidence="10">The sequence shown here is derived from an EMBL/GenBank/DDBJ whole genome shotgun (WGS) entry which is preliminary data.</text>
</comment>
<dbReference type="GO" id="GO:0015627">
    <property type="term" value="C:type II protein secretion system complex"/>
    <property type="evidence" value="ECO:0007669"/>
    <property type="project" value="InterPro"/>
</dbReference>
<keyword evidence="5" id="KW-0574">Periplasm</keyword>
<dbReference type="Proteomes" id="UP000603865">
    <property type="component" value="Unassembled WGS sequence"/>
</dbReference>
<dbReference type="GO" id="GO:0042597">
    <property type="term" value="C:periplasmic space"/>
    <property type="evidence" value="ECO:0007669"/>
    <property type="project" value="UniProtKB-SubCell"/>
</dbReference>
<comment type="subcellular location">
    <subcellularLocation>
        <location evidence="1">Cell outer membrane</location>
        <topology evidence="1">Single-pass membrane protein</topology>
    </subcellularLocation>
    <subcellularLocation>
        <location evidence="2">Periplasm</location>
    </subcellularLocation>
</comment>
<dbReference type="InterPro" id="IPR012902">
    <property type="entry name" value="N_methyl_site"/>
</dbReference>
<evidence type="ECO:0000256" key="9">
    <source>
        <dbReference type="SAM" id="Phobius"/>
    </source>
</evidence>
<dbReference type="InterPro" id="IPR045584">
    <property type="entry name" value="Pilin-like"/>
</dbReference>
<dbReference type="NCBIfam" id="TIGR02532">
    <property type="entry name" value="IV_pilin_GFxxxE"/>
    <property type="match status" value="1"/>
</dbReference>
<keyword evidence="3" id="KW-0488">Methylation</keyword>
<protein>
    <recommendedName>
        <fullName evidence="12">Prepilin-type N-terminal cleavage/methylation domain-containing protein</fullName>
    </recommendedName>
</protein>
<dbReference type="PANTHER" id="PTHR30093:SF44">
    <property type="entry name" value="TYPE II SECRETION SYSTEM CORE PROTEIN G"/>
    <property type="match status" value="1"/>
</dbReference>
<feature type="transmembrane region" description="Helical" evidence="9">
    <location>
        <begin position="20"/>
        <end position="40"/>
    </location>
</feature>
<dbReference type="GO" id="GO:0015628">
    <property type="term" value="P:protein secretion by the type II secretion system"/>
    <property type="evidence" value="ECO:0007669"/>
    <property type="project" value="InterPro"/>
</dbReference>
<evidence type="ECO:0008006" key="12">
    <source>
        <dbReference type="Google" id="ProtNLM"/>
    </source>
</evidence>
<dbReference type="AlphaFoldDB" id="A0A918F587"/>
<reference evidence="10" key="2">
    <citation type="submission" date="2020-09" db="EMBL/GenBank/DDBJ databases">
        <authorList>
            <person name="Sun Q."/>
            <person name="Ohkuma M."/>
        </authorList>
    </citation>
    <scope>NUCLEOTIDE SEQUENCE</scope>
    <source>
        <strain evidence="10">JCM 31311</strain>
    </source>
</reference>
<name>A0A918F587_9DEIO</name>
<evidence type="ECO:0000313" key="11">
    <source>
        <dbReference type="Proteomes" id="UP000603865"/>
    </source>
</evidence>
<dbReference type="Gene3D" id="3.30.700.10">
    <property type="entry name" value="Glycoprotein, Type 4 Pilin"/>
    <property type="match status" value="1"/>
</dbReference>
<dbReference type="SUPFAM" id="SSF54523">
    <property type="entry name" value="Pili subunits"/>
    <property type="match status" value="1"/>
</dbReference>
<sequence length="148" mass="16090">MNRRLTLARPARRTQGFTLIELLVVIAIIGILASILIPSFSAARKKPYDVASMQCGKSIVQAQVTYESEHNEQAANSLSQLNNGDVTEQCSTMNVQVAEDWNNIALAGGGNNKIGVGGSNFAFRVWSTAGTAIYVFNRDAGIRFQRIN</sequence>
<evidence type="ECO:0000256" key="2">
    <source>
        <dbReference type="ARBA" id="ARBA00004418"/>
    </source>
</evidence>
<dbReference type="PROSITE" id="PS00409">
    <property type="entry name" value="PROKAR_NTER_METHYL"/>
    <property type="match status" value="1"/>
</dbReference>
<dbReference type="PRINTS" id="PR00885">
    <property type="entry name" value="BCTERIALGSPH"/>
</dbReference>
<keyword evidence="7 9" id="KW-0472">Membrane</keyword>
<evidence type="ECO:0000256" key="8">
    <source>
        <dbReference type="ARBA" id="ARBA00023237"/>
    </source>
</evidence>
<dbReference type="Pfam" id="PF07963">
    <property type="entry name" value="N_methyl"/>
    <property type="match status" value="1"/>
</dbReference>
<keyword evidence="8" id="KW-0998">Cell outer membrane</keyword>
<evidence type="ECO:0000256" key="5">
    <source>
        <dbReference type="ARBA" id="ARBA00022764"/>
    </source>
</evidence>
<keyword evidence="4 9" id="KW-0812">Transmembrane</keyword>
<gene>
    <name evidence="10" type="ORF">GCM10008957_23500</name>
</gene>
<organism evidence="10 11">
    <name type="scientific">Deinococcus ruber</name>
    <dbReference type="NCBI Taxonomy" id="1848197"/>
    <lineage>
        <taxon>Bacteria</taxon>
        <taxon>Thermotogati</taxon>
        <taxon>Deinococcota</taxon>
        <taxon>Deinococci</taxon>
        <taxon>Deinococcales</taxon>
        <taxon>Deinococcaceae</taxon>
        <taxon>Deinococcus</taxon>
    </lineage>
</organism>
<reference evidence="10" key="1">
    <citation type="journal article" date="2014" name="Int. J. Syst. Evol. Microbiol.">
        <title>Complete genome sequence of Corynebacterium casei LMG S-19264T (=DSM 44701T), isolated from a smear-ripened cheese.</title>
        <authorList>
            <consortium name="US DOE Joint Genome Institute (JGI-PGF)"/>
            <person name="Walter F."/>
            <person name="Albersmeier A."/>
            <person name="Kalinowski J."/>
            <person name="Ruckert C."/>
        </authorList>
    </citation>
    <scope>NUCLEOTIDE SEQUENCE</scope>
    <source>
        <strain evidence="10">JCM 31311</strain>
    </source>
</reference>
<dbReference type="InterPro" id="IPR002416">
    <property type="entry name" value="T2SS_protein-GspH"/>
</dbReference>
<dbReference type="GO" id="GO:0009279">
    <property type="term" value="C:cell outer membrane"/>
    <property type="evidence" value="ECO:0007669"/>
    <property type="project" value="UniProtKB-SubCell"/>
</dbReference>
<dbReference type="EMBL" id="BMQL01000011">
    <property type="protein sequence ID" value="GGR10018.1"/>
    <property type="molecule type" value="Genomic_DNA"/>
</dbReference>
<accession>A0A918F587</accession>
<dbReference type="RefSeq" id="WP_189090575.1">
    <property type="nucleotide sequence ID" value="NZ_BMQL01000011.1"/>
</dbReference>
<evidence type="ECO:0000256" key="3">
    <source>
        <dbReference type="ARBA" id="ARBA00022481"/>
    </source>
</evidence>
<keyword evidence="6 9" id="KW-1133">Transmembrane helix</keyword>
<evidence type="ECO:0000256" key="4">
    <source>
        <dbReference type="ARBA" id="ARBA00022692"/>
    </source>
</evidence>
<proteinExistence type="predicted"/>
<evidence type="ECO:0000256" key="1">
    <source>
        <dbReference type="ARBA" id="ARBA00004203"/>
    </source>
</evidence>
<evidence type="ECO:0000256" key="7">
    <source>
        <dbReference type="ARBA" id="ARBA00023136"/>
    </source>
</evidence>
<evidence type="ECO:0000256" key="6">
    <source>
        <dbReference type="ARBA" id="ARBA00022989"/>
    </source>
</evidence>
<keyword evidence="11" id="KW-1185">Reference proteome</keyword>
<evidence type="ECO:0000313" key="10">
    <source>
        <dbReference type="EMBL" id="GGR10018.1"/>
    </source>
</evidence>
<dbReference type="PANTHER" id="PTHR30093">
    <property type="entry name" value="GENERAL SECRETION PATHWAY PROTEIN G"/>
    <property type="match status" value="1"/>
</dbReference>